<keyword evidence="3" id="KW-1185">Reference proteome</keyword>
<dbReference type="InterPro" id="IPR029039">
    <property type="entry name" value="Flavoprotein-like_sf"/>
</dbReference>
<accession>A0A923L088</accession>
<dbReference type="PROSITE" id="PS00201">
    <property type="entry name" value="FLAVODOXIN"/>
    <property type="match status" value="1"/>
</dbReference>
<organism evidence="2 3">
    <name type="scientific">Anaerofilum hominis</name>
    <dbReference type="NCBI Taxonomy" id="2763016"/>
    <lineage>
        <taxon>Bacteria</taxon>
        <taxon>Bacillati</taxon>
        <taxon>Bacillota</taxon>
        <taxon>Clostridia</taxon>
        <taxon>Eubacteriales</taxon>
        <taxon>Oscillospiraceae</taxon>
        <taxon>Anaerofilum</taxon>
    </lineage>
</organism>
<dbReference type="GO" id="GO:0009055">
    <property type="term" value="F:electron transfer activity"/>
    <property type="evidence" value="ECO:0007669"/>
    <property type="project" value="InterPro"/>
</dbReference>
<dbReference type="Proteomes" id="UP000659630">
    <property type="component" value="Unassembled WGS sequence"/>
</dbReference>
<dbReference type="EMBL" id="JACONZ010000001">
    <property type="protein sequence ID" value="MBC5580025.1"/>
    <property type="molecule type" value="Genomic_DNA"/>
</dbReference>
<protein>
    <submittedName>
        <fullName evidence="2">NAD(P)H-dependent oxidoreductase</fullName>
    </submittedName>
</protein>
<evidence type="ECO:0000259" key="1">
    <source>
        <dbReference type="PROSITE" id="PS50902"/>
    </source>
</evidence>
<gene>
    <name evidence="2" type="ORF">H8S23_00720</name>
</gene>
<feature type="domain" description="Flavodoxin-like" evidence="1">
    <location>
        <begin position="3"/>
        <end position="155"/>
    </location>
</feature>
<sequence>MKISVIYFSETGGTGRVAEFIAGGARAAGDTEVRLFNLKSGVDADFVNDCAAVIFGTPTYCAGMCWQMKKWFDTDRGVRLGGKLGAVFATENSPNGGGAEAAILSVVTHLLVKGMLVYSSGTEFGRPFIHIGPTVVRKNIPEKEELCDLFGRRIALKAHALFGASSR</sequence>
<dbReference type="InterPro" id="IPR008254">
    <property type="entry name" value="Flavodoxin/NO_synth"/>
</dbReference>
<proteinExistence type="predicted"/>
<dbReference type="GO" id="GO:0016651">
    <property type="term" value="F:oxidoreductase activity, acting on NAD(P)H"/>
    <property type="evidence" value="ECO:0007669"/>
    <property type="project" value="UniProtKB-ARBA"/>
</dbReference>
<dbReference type="SUPFAM" id="SSF52218">
    <property type="entry name" value="Flavoproteins"/>
    <property type="match status" value="1"/>
</dbReference>
<evidence type="ECO:0000313" key="2">
    <source>
        <dbReference type="EMBL" id="MBC5580025.1"/>
    </source>
</evidence>
<reference evidence="2" key="1">
    <citation type="submission" date="2020-08" db="EMBL/GenBank/DDBJ databases">
        <title>Genome public.</title>
        <authorList>
            <person name="Liu C."/>
            <person name="Sun Q."/>
        </authorList>
    </citation>
    <scope>NUCLEOTIDE SEQUENCE</scope>
    <source>
        <strain evidence="2">BX8</strain>
    </source>
</reference>
<dbReference type="InterPro" id="IPR001226">
    <property type="entry name" value="Flavodoxin_CS"/>
</dbReference>
<dbReference type="AlphaFoldDB" id="A0A923L088"/>
<dbReference type="GO" id="GO:0010181">
    <property type="term" value="F:FMN binding"/>
    <property type="evidence" value="ECO:0007669"/>
    <property type="project" value="InterPro"/>
</dbReference>
<dbReference type="RefSeq" id="WP_186886402.1">
    <property type="nucleotide sequence ID" value="NZ_JACONZ010000001.1"/>
</dbReference>
<dbReference type="PROSITE" id="PS50902">
    <property type="entry name" value="FLAVODOXIN_LIKE"/>
    <property type="match status" value="1"/>
</dbReference>
<evidence type="ECO:0000313" key="3">
    <source>
        <dbReference type="Proteomes" id="UP000659630"/>
    </source>
</evidence>
<dbReference type="Gene3D" id="3.40.50.360">
    <property type="match status" value="1"/>
</dbReference>
<comment type="caution">
    <text evidence="2">The sequence shown here is derived from an EMBL/GenBank/DDBJ whole genome shotgun (WGS) entry which is preliminary data.</text>
</comment>
<name>A0A923L088_9FIRM</name>